<sequence length="465" mass="52250">MSTTDSSPRGRVSSTHIHQSARLTALKSMANSRMASEAGQICGKRRWCERSRSVATSQADDETDCDDDTTEDYVHVEETEHLRIGDTDALTSFYCYSFELMQQLAMKALVKAWIKEIEPKKQRNFPYAKKNEKTPAWWPIDKVNHKEPDHLRKEERHHLAIEILRYVHNDAKFGTDGIQRLQKASGKINLKFEHEPEAKFEQRMALLSQLYIVAEKEGCVHRGEMDNDDVVSITKYTKLTKVQRAGTVGVKRARKAPRLDGTPPITPVGNPSLPNADPLEESVPLERLHEVQSQRSFTSSADLPANSLSFTPTIVQSQTSDPESETKRIMPPRMPGSAPPMPLNDQNSAPQRFPFDRSTGSISWEHPAPMDSDTSMLQAMDSSSFSSTGNTALSSHGFQDYQISPNLGQMVMPHGLPHPLPGYPMGYAHMHHQRQPAVFQAMVPGHHWSSTPGSWELPLDTQFEM</sequence>
<evidence type="ECO:0000313" key="3">
    <source>
        <dbReference type="EMBL" id="KAF2404487.1"/>
    </source>
</evidence>
<reference evidence="3" key="1">
    <citation type="journal article" date="2020" name="Stud. Mycol.">
        <title>101 Dothideomycetes genomes: a test case for predicting lifestyles and emergence of pathogens.</title>
        <authorList>
            <person name="Haridas S."/>
            <person name="Albert R."/>
            <person name="Binder M."/>
            <person name="Bloem J."/>
            <person name="Labutti K."/>
            <person name="Salamov A."/>
            <person name="Andreopoulos B."/>
            <person name="Baker S."/>
            <person name="Barry K."/>
            <person name="Bills G."/>
            <person name="Bluhm B."/>
            <person name="Cannon C."/>
            <person name="Castanera R."/>
            <person name="Culley D."/>
            <person name="Daum C."/>
            <person name="Ezra D."/>
            <person name="Gonzalez J."/>
            <person name="Henrissat B."/>
            <person name="Kuo A."/>
            <person name="Liang C."/>
            <person name="Lipzen A."/>
            <person name="Lutzoni F."/>
            <person name="Magnuson J."/>
            <person name="Mondo S."/>
            <person name="Nolan M."/>
            <person name="Ohm R."/>
            <person name="Pangilinan J."/>
            <person name="Park H.-J."/>
            <person name="Ramirez L."/>
            <person name="Alfaro M."/>
            <person name="Sun H."/>
            <person name="Tritt A."/>
            <person name="Yoshinaga Y."/>
            <person name="Zwiers L.-H."/>
            <person name="Turgeon B."/>
            <person name="Goodwin S."/>
            <person name="Spatafora J."/>
            <person name="Crous P."/>
            <person name="Grigoriev I."/>
        </authorList>
    </citation>
    <scope>NUCLEOTIDE SEQUENCE</scope>
    <source>
        <strain evidence="3">CBS 262.69</strain>
    </source>
</reference>
<protein>
    <recommendedName>
        <fullName evidence="2">Subtelomeric hrmA-associated cluster protein AFUB-079030/YDR124W-like helical bundle domain-containing protein</fullName>
    </recommendedName>
</protein>
<dbReference type="InterPro" id="IPR021264">
    <property type="entry name" value="AFUB_079030/YDR124W-like"/>
</dbReference>
<evidence type="ECO:0000256" key="1">
    <source>
        <dbReference type="SAM" id="MobiDB-lite"/>
    </source>
</evidence>
<evidence type="ECO:0000313" key="4">
    <source>
        <dbReference type="Proteomes" id="UP000799640"/>
    </source>
</evidence>
<accession>A0A6G1I8X4</accession>
<dbReference type="PANTHER" id="PTHR36102:SF1">
    <property type="entry name" value="YDR124W-LIKE HELICAL BUNDLE DOMAIN-CONTAINING PROTEIN"/>
    <property type="match status" value="1"/>
</dbReference>
<feature type="domain" description="Subtelomeric hrmA-associated cluster protein AFUB-079030/YDR124W-like helical bundle" evidence="2">
    <location>
        <begin position="83"/>
        <end position="215"/>
    </location>
</feature>
<evidence type="ECO:0000259" key="2">
    <source>
        <dbReference type="Pfam" id="PF11001"/>
    </source>
</evidence>
<proteinExistence type="predicted"/>
<gene>
    <name evidence="3" type="ORF">EJ06DRAFT_206628</name>
</gene>
<dbReference type="OrthoDB" id="5338458at2759"/>
<feature type="region of interest" description="Disordered" evidence="1">
    <location>
        <begin position="252"/>
        <end position="348"/>
    </location>
</feature>
<dbReference type="PANTHER" id="PTHR36102">
    <property type="entry name" value="CHROMOSOME 10, WHOLE GENOME SHOTGUN SEQUENCE"/>
    <property type="match status" value="1"/>
</dbReference>
<dbReference type="Pfam" id="PF11001">
    <property type="entry name" value="AFUB_07903_YDR124W_hel"/>
    <property type="match status" value="1"/>
</dbReference>
<dbReference type="EMBL" id="ML996688">
    <property type="protein sequence ID" value="KAF2404487.1"/>
    <property type="molecule type" value="Genomic_DNA"/>
</dbReference>
<organism evidence="3 4">
    <name type="scientific">Trichodelitschia bisporula</name>
    <dbReference type="NCBI Taxonomy" id="703511"/>
    <lineage>
        <taxon>Eukaryota</taxon>
        <taxon>Fungi</taxon>
        <taxon>Dikarya</taxon>
        <taxon>Ascomycota</taxon>
        <taxon>Pezizomycotina</taxon>
        <taxon>Dothideomycetes</taxon>
        <taxon>Dothideomycetes incertae sedis</taxon>
        <taxon>Phaeotrichales</taxon>
        <taxon>Phaeotrichaceae</taxon>
        <taxon>Trichodelitschia</taxon>
    </lineage>
</organism>
<keyword evidence="4" id="KW-1185">Reference proteome</keyword>
<name>A0A6G1I8X4_9PEZI</name>
<dbReference type="InterPro" id="IPR047092">
    <property type="entry name" value="AFUB_07903/YDR124W-like_hel"/>
</dbReference>
<dbReference type="AlphaFoldDB" id="A0A6G1I8X4"/>
<dbReference type="Proteomes" id="UP000799640">
    <property type="component" value="Unassembled WGS sequence"/>
</dbReference>
<feature type="compositionally biased region" description="Polar residues" evidence="1">
    <location>
        <begin position="293"/>
        <end position="321"/>
    </location>
</feature>
<feature type="compositionally biased region" description="Pro residues" evidence="1">
    <location>
        <begin position="332"/>
        <end position="342"/>
    </location>
</feature>